<evidence type="ECO:0000259" key="3">
    <source>
        <dbReference type="Pfam" id="PF00195"/>
    </source>
</evidence>
<evidence type="ECO:0000313" key="5">
    <source>
        <dbReference type="EMBL" id="MFC3880153.1"/>
    </source>
</evidence>
<dbReference type="Gene3D" id="3.40.47.10">
    <property type="match status" value="2"/>
</dbReference>
<protein>
    <submittedName>
        <fullName evidence="5">Type III polyketide synthase</fullName>
    </submittedName>
</protein>
<evidence type="ECO:0000256" key="1">
    <source>
        <dbReference type="ARBA" id="ARBA00005531"/>
    </source>
</evidence>
<evidence type="ECO:0000256" key="2">
    <source>
        <dbReference type="ARBA" id="ARBA00022679"/>
    </source>
</evidence>
<reference evidence="6" key="1">
    <citation type="journal article" date="2019" name="Int. J. Syst. Evol. Microbiol.">
        <title>The Global Catalogue of Microorganisms (GCM) 10K type strain sequencing project: providing services to taxonomists for standard genome sequencing and annotation.</title>
        <authorList>
            <consortium name="The Broad Institute Genomics Platform"/>
            <consortium name="The Broad Institute Genome Sequencing Center for Infectious Disease"/>
            <person name="Wu L."/>
            <person name="Ma J."/>
        </authorList>
    </citation>
    <scope>NUCLEOTIDE SEQUENCE [LARGE SCALE GENOMIC DNA]</scope>
    <source>
        <strain evidence="6">CCUG 60523</strain>
    </source>
</reference>
<gene>
    <name evidence="5" type="ORF">ACFOSV_08195</name>
</gene>
<proteinExistence type="inferred from homology"/>
<feature type="domain" description="Chalcone/stilbene synthase N-terminal" evidence="3">
    <location>
        <begin position="2"/>
        <end position="214"/>
    </location>
</feature>
<dbReference type="Pfam" id="PF02797">
    <property type="entry name" value="Chal_sti_synt_C"/>
    <property type="match status" value="1"/>
</dbReference>
<dbReference type="InterPro" id="IPR011141">
    <property type="entry name" value="Polyketide_synthase_type-III"/>
</dbReference>
<dbReference type="RefSeq" id="WP_377905257.1">
    <property type="nucleotide sequence ID" value="NZ_JBHRZS010000006.1"/>
</dbReference>
<comment type="caution">
    <text evidence="5">The sequence shown here is derived from an EMBL/GenBank/DDBJ whole genome shotgun (WGS) entry which is preliminary data.</text>
</comment>
<dbReference type="CDD" id="cd00831">
    <property type="entry name" value="CHS_like"/>
    <property type="match status" value="1"/>
</dbReference>
<evidence type="ECO:0000313" key="6">
    <source>
        <dbReference type="Proteomes" id="UP001595805"/>
    </source>
</evidence>
<dbReference type="Pfam" id="PF00195">
    <property type="entry name" value="Chal_sti_synt_N"/>
    <property type="match status" value="1"/>
</dbReference>
<dbReference type="InterPro" id="IPR016039">
    <property type="entry name" value="Thiolase-like"/>
</dbReference>
<comment type="similarity">
    <text evidence="1">Belongs to the thiolase-like superfamily. Chalcone/stilbene synthases family.</text>
</comment>
<dbReference type="PANTHER" id="PTHR11877">
    <property type="entry name" value="HYDROXYMETHYLGLUTARYL-COA SYNTHASE"/>
    <property type="match status" value="1"/>
</dbReference>
<name>A0ABV8AQ97_9BACT</name>
<feature type="domain" description="Chalcone/stilbene synthase C-terminal" evidence="4">
    <location>
        <begin position="228"/>
        <end position="359"/>
    </location>
</feature>
<dbReference type="InterPro" id="IPR001099">
    <property type="entry name" value="Chalcone/stilbene_synt_N"/>
</dbReference>
<dbReference type="PANTHER" id="PTHR11877:SF46">
    <property type="entry name" value="TYPE III POLYKETIDE SYNTHASE A"/>
    <property type="match status" value="1"/>
</dbReference>
<keyword evidence="2" id="KW-0808">Transferase</keyword>
<accession>A0ABV8AQ97</accession>
<dbReference type="Proteomes" id="UP001595805">
    <property type="component" value="Unassembled WGS sequence"/>
</dbReference>
<evidence type="ECO:0000259" key="4">
    <source>
        <dbReference type="Pfam" id="PF02797"/>
    </source>
</evidence>
<keyword evidence="6" id="KW-1185">Reference proteome</keyword>
<organism evidence="5 6">
    <name type="scientific">Algoriphagus namhaensis</name>
    <dbReference type="NCBI Taxonomy" id="915353"/>
    <lineage>
        <taxon>Bacteria</taxon>
        <taxon>Pseudomonadati</taxon>
        <taxon>Bacteroidota</taxon>
        <taxon>Cytophagia</taxon>
        <taxon>Cytophagales</taxon>
        <taxon>Cyclobacteriaceae</taxon>
        <taxon>Algoriphagus</taxon>
    </lineage>
</organism>
<dbReference type="SUPFAM" id="SSF53901">
    <property type="entry name" value="Thiolase-like"/>
    <property type="match status" value="2"/>
</dbReference>
<sequence length="362" mass="39468">MKSTILGIGLANPGKAISQQAIGKFMEVAHGLDGVDARKLGFLYRKSGINARYSVLNDFEKSDPVDFQFFPKNKTLDPFPGTKARMEVFAQHAPGLAEQATLDALKKAEIKKEGITHLVMVSCTGMLAPGVELSLMQSLGLDHSVERYCIHFMGCYAAFTGLKLADKIVRAEPSAKVLVVCVELCTLHFQKDYSEDNLLSNSLFGDGAAAAVVANSENGSGLEIDQYMSHVLLEGENDMAWGIGDFGFEMRLSKYIPALLDKGIGNLLSSFERLFSLSTIQNFAIHPGGKQIVEKVQSAFGFDEDKNEHALEVLRNFGNMSSATILYVLERMLRDPKIDGKILAMGFGPGLTLEAMTLTKTP</sequence>
<dbReference type="InterPro" id="IPR012328">
    <property type="entry name" value="Chalcone/stilbene_synt_C"/>
</dbReference>
<dbReference type="PIRSF" id="PIRSF000451">
    <property type="entry name" value="PKS_III"/>
    <property type="match status" value="1"/>
</dbReference>
<dbReference type="EMBL" id="JBHRZS010000006">
    <property type="protein sequence ID" value="MFC3880153.1"/>
    <property type="molecule type" value="Genomic_DNA"/>
</dbReference>